<feature type="chain" id="PRO_5040171387" description="Small secreted protein" evidence="1">
    <location>
        <begin position="19"/>
        <end position="173"/>
    </location>
</feature>
<keyword evidence="1" id="KW-0732">Signal</keyword>
<evidence type="ECO:0000256" key="1">
    <source>
        <dbReference type="SAM" id="SignalP"/>
    </source>
</evidence>
<accession>A0A9P4WSG1</accession>
<evidence type="ECO:0000313" key="2">
    <source>
        <dbReference type="EMBL" id="KAF3040667.1"/>
    </source>
</evidence>
<comment type="caution">
    <text evidence="2">The sequence shown here is derived from an EMBL/GenBank/DDBJ whole genome shotgun (WGS) entry which is preliminary data.</text>
</comment>
<organism evidence="2 3">
    <name type="scientific">Didymella heteroderae</name>
    <dbReference type="NCBI Taxonomy" id="1769908"/>
    <lineage>
        <taxon>Eukaryota</taxon>
        <taxon>Fungi</taxon>
        <taxon>Dikarya</taxon>
        <taxon>Ascomycota</taxon>
        <taxon>Pezizomycotina</taxon>
        <taxon>Dothideomycetes</taxon>
        <taxon>Pleosporomycetidae</taxon>
        <taxon>Pleosporales</taxon>
        <taxon>Pleosporineae</taxon>
        <taxon>Didymellaceae</taxon>
        <taxon>Didymella</taxon>
    </lineage>
</organism>
<dbReference type="OrthoDB" id="3223416at2759"/>
<reference evidence="2" key="1">
    <citation type="submission" date="2019-04" db="EMBL/GenBank/DDBJ databases">
        <title>Sequencing of skin fungus with MAO and IRED activity.</title>
        <authorList>
            <person name="Marsaioli A.J."/>
            <person name="Bonatto J.M.C."/>
            <person name="Reis Junior O."/>
        </authorList>
    </citation>
    <scope>NUCLEOTIDE SEQUENCE</scope>
    <source>
        <strain evidence="2">28M1</strain>
    </source>
</reference>
<dbReference type="AlphaFoldDB" id="A0A9P4WSG1"/>
<dbReference type="EMBL" id="SWKV01000024">
    <property type="protein sequence ID" value="KAF3040667.1"/>
    <property type="molecule type" value="Genomic_DNA"/>
</dbReference>
<gene>
    <name evidence="2" type="ORF">E8E12_002767</name>
</gene>
<protein>
    <recommendedName>
        <fullName evidence="4">Small secreted protein</fullName>
    </recommendedName>
</protein>
<evidence type="ECO:0000313" key="3">
    <source>
        <dbReference type="Proteomes" id="UP000758155"/>
    </source>
</evidence>
<name>A0A9P4WSG1_9PLEO</name>
<feature type="signal peptide" evidence="1">
    <location>
        <begin position="1"/>
        <end position="18"/>
    </location>
</feature>
<dbReference type="Proteomes" id="UP000758155">
    <property type="component" value="Unassembled WGS sequence"/>
</dbReference>
<evidence type="ECO:0008006" key="4">
    <source>
        <dbReference type="Google" id="ProtNLM"/>
    </source>
</evidence>
<sequence>MRIKPLVVLSSMISTCLSQSSSKTTYLTAPALVTLNNLTTIQCWRLATPFATSNTPGTNGAKAAVISNVTNLAYTVLPPRFDGGLHTAPAPQIVHFVSGLAHITLPNDASKELWIVGGAGGLLIAADTTGSGHITRYPSDQETVGILAPFGGGRIPGYEIVKEGACQGLQTFA</sequence>
<keyword evidence="3" id="KW-1185">Reference proteome</keyword>
<proteinExistence type="predicted"/>